<dbReference type="Pfam" id="PF02230">
    <property type="entry name" value="Abhydrolase_2"/>
    <property type="match status" value="1"/>
</dbReference>
<keyword evidence="2" id="KW-0378">Hydrolase</keyword>
<dbReference type="InterPro" id="IPR006311">
    <property type="entry name" value="TAT_signal"/>
</dbReference>
<proteinExistence type="predicted"/>
<feature type="domain" description="Phospholipase/carboxylesterase/thioesterase" evidence="3">
    <location>
        <begin position="140"/>
        <end position="238"/>
    </location>
</feature>
<dbReference type="PROSITE" id="PS51318">
    <property type="entry name" value="TAT"/>
    <property type="match status" value="1"/>
</dbReference>
<dbReference type="Proteomes" id="UP001448858">
    <property type="component" value="Chromosome"/>
</dbReference>
<evidence type="ECO:0000256" key="1">
    <source>
        <dbReference type="ARBA" id="ARBA00022729"/>
    </source>
</evidence>
<dbReference type="PANTHER" id="PTHR43037:SF5">
    <property type="entry name" value="FERULOYL ESTERASE"/>
    <property type="match status" value="1"/>
</dbReference>
<dbReference type="SUPFAM" id="SSF53474">
    <property type="entry name" value="alpha/beta-Hydrolases"/>
    <property type="match status" value="1"/>
</dbReference>
<dbReference type="InterPro" id="IPR050955">
    <property type="entry name" value="Plant_Biomass_Hydrol_Est"/>
</dbReference>
<keyword evidence="5" id="KW-1185">Reference proteome</keyword>
<dbReference type="PANTHER" id="PTHR43037">
    <property type="entry name" value="UNNAMED PRODUCT-RELATED"/>
    <property type="match status" value="1"/>
</dbReference>
<dbReference type="InterPro" id="IPR029058">
    <property type="entry name" value="AB_hydrolase_fold"/>
</dbReference>
<dbReference type="InterPro" id="IPR003140">
    <property type="entry name" value="PLipase/COase/thioEstase"/>
</dbReference>
<evidence type="ECO:0000313" key="4">
    <source>
        <dbReference type="EMBL" id="WZP15871.1"/>
    </source>
</evidence>
<gene>
    <name evidence="4" type="ORF">AAE021_17275</name>
</gene>
<dbReference type="EMBL" id="CP151657">
    <property type="protein sequence ID" value="WZP15871.1"/>
    <property type="molecule type" value="Genomic_DNA"/>
</dbReference>
<dbReference type="Gene3D" id="3.40.50.1820">
    <property type="entry name" value="alpha/beta hydrolase"/>
    <property type="match status" value="1"/>
</dbReference>
<protein>
    <recommendedName>
        <fullName evidence="3">Phospholipase/carboxylesterase/thioesterase domain-containing protein</fullName>
    </recommendedName>
</protein>
<evidence type="ECO:0000259" key="3">
    <source>
        <dbReference type="Pfam" id="PF02230"/>
    </source>
</evidence>
<sequence length="256" mass="25903">MSRRAFVAAAAVLAAGAFIPGCRPVRSTDAGAHAAHLTARPGQTSGSAPSGQRTLGLVAERDALLYVPAVVPGSAAAPGGLLPLLVLLHGAGGDAAGGLSLLAGLADSYGLALMAPASRTGTWDAIRGGYEADVEHINAGLEETFSAIAVDPERIAIAGFSDGASYALGLGLANGDLFSKVIAFSPGFIPSGPRQGKPAIFVSHGTGDDVLPLRSTTRKIVPALEKDGYDVTYREFDGGHTVPAPVAREALDWLLG</sequence>
<evidence type="ECO:0000256" key="2">
    <source>
        <dbReference type="ARBA" id="ARBA00022801"/>
    </source>
</evidence>
<keyword evidence="1" id="KW-0732">Signal</keyword>
<name>A0ABZ2ZWV5_9MICC</name>
<reference evidence="4 5" key="1">
    <citation type="submission" date="2024-04" db="EMBL/GenBank/DDBJ databases">
        <title>Arthrobacter sp. from Plains bison fecal sample.</title>
        <authorList>
            <person name="Ruzzini A."/>
        </authorList>
    </citation>
    <scope>NUCLEOTIDE SEQUENCE [LARGE SCALE GENOMIC DNA]</scope>
    <source>
        <strain evidence="4 5">EINP1</strain>
    </source>
</reference>
<organism evidence="4 5">
    <name type="scientific">Arthrobacter citreus</name>
    <dbReference type="NCBI Taxonomy" id="1670"/>
    <lineage>
        <taxon>Bacteria</taxon>
        <taxon>Bacillati</taxon>
        <taxon>Actinomycetota</taxon>
        <taxon>Actinomycetes</taxon>
        <taxon>Micrococcales</taxon>
        <taxon>Micrococcaceae</taxon>
        <taxon>Arthrobacter</taxon>
    </lineage>
</organism>
<evidence type="ECO:0000313" key="5">
    <source>
        <dbReference type="Proteomes" id="UP001448858"/>
    </source>
</evidence>
<dbReference type="RefSeq" id="WP_342023523.1">
    <property type="nucleotide sequence ID" value="NZ_CP151657.1"/>
</dbReference>
<accession>A0ABZ2ZWV5</accession>